<dbReference type="EMBL" id="BPLF01000003">
    <property type="protein sequence ID" value="GIX64472.1"/>
    <property type="molecule type" value="Genomic_DNA"/>
</dbReference>
<name>A0AAV4LXC5_BABCB</name>
<accession>A0AAV4LXC5</accession>
<proteinExistence type="predicted"/>
<protein>
    <submittedName>
        <fullName evidence="2">Protein translocation protein SEC63</fullName>
    </submittedName>
</protein>
<evidence type="ECO:0000313" key="2">
    <source>
        <dbReference type="EMBL" id="GIX64472.1"/>
    </source>
</evidence>
<keyword evidence="3" id="KW-1185">Reference proteome</keyword>
<gene>
    <name evidence="2" type="ORF">BcabD6B2_39070</name>
</gene>
<comment type="caution">
    <text evidence="2">The sequence shown here is derived from an EMBL/GenBank/DDBJ whole genome shotgun (WGS) entry which is preliminary data.</text>
</comment>
<feature type="region of interest" description="Disordered" evidence="1">
    <location>
        <begin position="122"/>
        <end position="147"/>
    </location>
</feature>
<reference evidence="2 3" key="1">
    <citation type="submission" date="2021-06" db="EMBL/GenBank/DDBJ databases">
        <title>Genome sequence of Babesia caballi.</title>
        <authorList>
            <person name="Yamagishi J."/>
            <person name="Kidaka T."/>
            <person name="Ochi A."/>
        </authorList>
    </citation>
    <scope>NUCLEOTIDE SEQUENCE [LARGE SCALE GENOMIC DNA]</scope>
    <source>
        <strain evidence="2">USDA-D6B2</strain>
    </source>
</reference>
<sequence length="147" mass="15122">MYRIRSLSGQGVPDAHGVVVGGAEEVVAGRQAPAHGVDGGGVRVDDADQRAKDLVPDVDLSVLAAADDEALARAAEGALEHVPVLTVAAIGLHNAAVVQIPQTDNGVTPSHAHKHLVVQRAASHDGDGGVLREGRQLPEADEVQHVQ</sequence>
<dbReference type="AlphaFoldDB" id="A0AAV4LXC5"/>
<organism evidence="2 3">
    <name type="scientific">Babesia caballi</name>
    <dbReference type="NCBI Taxonomy" id="5871"/>
    <lineage>
        <taxon>Eukaryota</taxon>
        <taxon>Sar</taxon>
        <taxon>Alveolata</taxon>
        <taxon>Apicomplexa</taxon>
        <taxon>Aconoidasida</taxon>
        <taxon>Piroplasmida</taxon>
        <taxon>Babesiidae</taxon>
        <taxon>Babesia</taxon>
    </lineage>
</organism>
<evidence type="ECO:0000256" key="1">
    <source>
        <dbReference type="SAM" id="MobiDB-lite"/>
    </source>
</evidence>
<dbReference type="RefSeq" id="XP_067716541.1">
    <property type="nucleotide sequence ID" value="XM_067860440.1"/>
</dbReference>
<dbReference type="GeneID" id="94195953"/>
<evidence type="ECO:0000313" key="3">
    <source>
        <dbReference type="Proteomes" id="UP001497744"/>
    </source>
</evidence>
<dbReference type="Proteomes" id="UP001497744">
    <property type="component" value="Unassembled WGS sequence"/>
</dbReference>